<reference evidence="1 2" key="1">
    <citation type="submission" date="2019-07" db="EMBL/GenBank/DDBJ databases">
        <title>Caenimonas sedimenti sp. nov., isolated from activated sludge.</title>
        <authorList>
            <person name="Xu J."/>
        </authorList>
    </citation>
    <scope>NUCLEOTIDE SEQUENCE [LARGE SCALE GENOMIC DNA]</scope>
    <source>
        <strain evidence="1 2">HX-9-20</strain>
    </source>
</reference>
<dbReference type="InterPro" id="IPR014710">
    <property type="entry name" value="RmlC-like_jellyroll"/>
</dbReference>
<protein>
    <recommendedName>
        <fullName evidence="3">Cupin domain-containing protein</fullName>
    </recommendedName>
</protein>
<dbReference type="SUPFAM" id="SSF51182">
    <property type="entry name" value="RmlC-like cupins"/>
    <property type="match status" value="1"/>
</dbReference>
<name>A0A562ZWV1_9BURK</name>
<dbReference type="EMBL" id="VOBQ01000002">
    <property type="protein sequence ID" value="TWO73082.1"/>
    <property type="molecule type" value="Genomic_DNA"/>
</dbReference>
<dbReference type="OrthoDB" id="8612105at2"/>
<sequence length="127" mass="14074">MSMFTKVVLHTAQDGKARFREEQVPLAEGTPQAMLSALMPSGGYQLRQSPVGFRSQFHCSPHTQWVFILAGEMEIGLQDGTSRIFRPGEHFYSADLLPEGATFDAALHGHWSRQVGSEPLVTLFVRG</sequence>
<proteinExistence type="predicted"/>
<comment type="caution">
    <text evidence="1">The sequence shown here is derived from an EMBL/GenBank/DDBJ whole genome shotgun (WGS) entry which is preliminary data.</text>
</comment>
<accession>A0A562ZWV1</accession>
<dbReference type="Gene3D" id="2.60.120.10">
    <property type="entry name" value="Jelly Rolls"/>
    <property type="match status" value="1"/>
</dbReference>
<keyword evidence="2" id="KW-1185">Reference proteome</keyword>
<dbReference type="InterPro" id="IPR011051">
    <property type="entry name" value="RmlC_Cupin_sf"/>
</dbReference>
<evidence type="ECO:0000313" key="1">
    <source>
        <dbReference type="EMBL" id="TWO73082.1"/>
    </source>
</evidence>
<organism evidence="1 2">
    <name type="scientific">Caenimonas sedimenti</name>
    <dbReference type="NCBI Taxonomy" id="2596921"/>
    <lineage>
        <taxon>Bacteria</taxon>
        <taxon>Pseudomonadati</taxon>
        <taxon>Pseudomonadota</taxon>
        <taxon>Betaproteobacteria</taxon>
        <taxon>Burkholderiales</taxon>
        <taxon>Comamonadaceae</taxon>
        <taxon>Caenimonas</taxon>
    </lineage>
</organism>
<dbReference type="Proteomes" id="UP000318199">
    <property type="component" value="Unassembled WGS sequence"/>
</dbReference>
<dbReference type="AlphaFoldDB" id="A0A562ZWV1"/>
<evidence type="ECO:0008006" key="3">
    <source>
        <dbReference type="Google" id="ProtNLM"/>
    </source>
</evidence>
<evidence type="ECO:0000313" key="2">
    <source>
        <dbReference type="Proteomes" id="UP000318199"/>
    </source>
</evidence>
<dbReference type="RefSeq" id="WP_145890537.1">
    <property type="nucleotide sequence ID" value="NZ_VOBQ01000002.1"/>
</dbReference>
<gene>
    <name evidence="1" type="ORF">FN976_02265</name>
</gene>